<evidence type="ECO:0000313" key="2">
    <source>
        <dbReference type="Proteomes" id="UP001157502"/>
    </source>
</evidence>
<comment type="caution">
    <text evidence="1">The sequence shown here is derived from an EMBL/GenBank/DDBJ whole genome shotgun (WGS) entry which is preliminary data.</text>
</comment>
<organism evidence="1 2">
    <name type="scientific">Dallia pectoralis</name>
    <name type="common">Alaska blackfish</name>
    <dbReference type="NCBI Taxonomy" id="75939"/>
    <lineage>
        <taxon>Eukaryota</taxon>
        <taxon>Metazoa</taxon>
        <taxon>Chordata</taxon>
        <taxon>Craniata</taxon>
        <taxon>Vertebrata</taxon>
        <taxon>Euteleostomi</taxon>
        <taxon>Actinopterygii</taxon>
        <taxon>Neopterygii</taxon>
        <taxon>Teleostei</taxon>
        <taxon>Protacanthopterygii</taxon>
        <taxon>Esociformes</taxon>
        <taxon>Umbridae</taxon>
        <taxon>Dallia</taxon>
    </lineage>
</organism>
<accession>A0ACC2FKB1</accession>
<dbReference type="EMBL" id="CM055753">
    <property type="protein sequence ID" value="KAJ7991670.1"/>
    <property type="molecule type" value="Genomic_DNA"/>
</dbReference>
<sequence length="105" mass="11541">MLCARGGRRDVTECSVTHATRGEKPGCSNEPLAEEERKLSCDREHPRRELASLPRDPEDQPSSASDSCINTTVEQNTGTRQPSRTHLFLAVSLLTILDTIPHTSA</sequence>
<gene>
    <name evidence="1" type="ORF">DPEC_G00286290</name>
</gene>
<reference evidence="1" key="1">
    <citation type="submission" date="2021-05" db="EMBL/GenBank/DDBJ databases">
        <authorList>
            <person name="Pan Q."/>
            <person name="Jouanno E."/>
            <person name="Zahm M."/>
            <person name="Klopp C."/>
            <person name="Cabau C."/>
            <person name="Louis A."/>
            <person name="Berthelot C."/>
            <person name="Parey E."/>
            <person name="Roest Crollius H."/>
            <person name="Montfort J."/>
            <person name="Robinson-Rechavi M."/>
            <person name="Bouchez O."/>
            <person name="Lampietro C."/>
            <person name="Lopez Roques C."/>
            <person name="Donnadieu C."/>
            <person name="Postlethwait J."/>
            <person name="Bobe J."/>
            <person name="Dillon D."/>
            <person name="Chandos A."/>
            <person name="von Hippel F."/>
            <person name="Guiguen Y."/>
        </authorList>
    </citation>
    <scope>NUCLEOTIDE SEQUENCE</scope>
    <source>
        <strain evidence="1">YG-Jan2019</strain>
    </source>
</reference>
<proteinExistence type="predicted"/>
<evidence type="ECO:0000313" key="1">
    <source>
        <dbReference type="EMBL" id="KAJ7991670.1"/>
    </source>
</evidence>
<name>A0ACC2FKB1_DALPE</name>
<protein>
    <submittedName>
        <fullName evidence="1">Uncharacterized protein</fullName>
    </submittedName>
</protein>
<keyword evidence="2" id="KW-1185">Reference proteome</keyword>
<dbReference type="Proteomes" id="UP001157502">
    <property type="component" value="Chromosome 26"/>
</dbReference>